<accession>A0ABP8RXB9</accession>
<comment type="caution">
    <text evidence="1">The sequence shown here is derived from an EMBL/GenBank/DDBJ whole genome shotgun (WGS) entry which is preliminary data.</text>
</comment>
<reference evidence="2" key="1">
    <citation type="journal article" date="2019" name="Int. J. Syst. Evol. Microbiol.">
        <title>The Global Catalogue of Microorganisms (GCM) 10K type strain sequencing project: providing services to taxonomists for standard genome sequencing and annotation.</title>
        <authorList>
            <consortium name="The Broad Institute Genomics Platform"/>
            <consortium name="The Broad Institute Genome Sequencing Center for Infectious Disease"/>
            <person name="Wu L."/>
            <person name="Ma J."/>
        </authorList>
    </citation>
    <scope>NUCLEOTIDE SEQUENCE [LARGE SCALE GENOMIC DNA]</scope>
    <source>
        <strain evidence="2">JCM 17906</strain>
    </source>
</reference>
<keyword evidence="2" id="KW-1185">Reference proteome</keyword>
<evidence type="ECO:0000313" key="2">
    <source>
        <dbReference type="Proteomes" id="UP001501598"/>
    </source>
</evidence>
<dbReference type="Proteomes" id="UP001501598">
    <property type="component" value="Unassembled WGS sequence"/>
</dbReference>
<organism evidence="1 2">
    <name type="scientific">Pseudonocardia xishanensis</name>
    <dbReference type="NCBI Taxonomy" id="630995"/>
    <lineage>
        <taxon>Bacteria</taxon>
        <taxon>Bacillati</taxon>
        <taxon>Actinomycetota</taxon>
        <taxon>Actinomycetes</taxon>
        <taxon>Pseudonocardiales</taxon>
        <taxon>Pseudonocardiaceae</taxon>
        <taxon>Pseudonocardia</taxon>
    </lineage>
</organism>
<evidence type="ECO:0000313" key="1">
    <source>
        <dbReference type="EMBL" id="GAA4552561.1"/>
    </source>
</evidence>
<name>A0ABP8RXB9_9PSEU</name>
<proteinExistence type="predicted"/>
<sequence length="417" mass="47251">MVAIIDAGNISSLLSNRRNDKTKAGTWSTSWRNREWRTAKPQVALLLNTDGWIQWLGRAEPSRTVSDRDTLIEVSEIEEIETTLYATLASEAKLTAAEARTLGPISVDAGDKLIDTLTSFFPHLEDLVEWLGRDNIRISPNDDHAIRVNEQRDATGLLLDISGVGRRELRQGRFNPFEQLPSFLASQLPRAVSEETLIDHDVNVVPGMEAMRGAHVDWRIFQNANNRLYVANTNMEPLERTLGVDVIYYNQGDNSFVMVQYKRMINKRATGTKELWYRPDDQLYLELDRMRGVDELCIPAPDSDFRLHSQASWVKLCDPTAEVDKPHELIQGMYLPRAYFEALLDSPDCRGPRGRPRLGYSNVKRHLSNTSFIDLVKSGWIGSHGASSSNLEAIIRQVLTDRRALVLGVKLDQRLRA</sequence>
<dbReference type="RefSeq" id="WP_345422415.1">
    <property type="nucleotide sequence ID" value="NZ_BAABGT010000073.1"/>
</dbReference>
<dbReference type="EMBL" id="BAABGT010000073">
    <property type="protein sequence ID" value="GAA4552561.1"/>
    <property type="molecule type" value="Genomic_DNA"/>
</dbReference>
<gene>
    <name evidence="1" type="ORF">GCM10023175_46600</name>
</gene>
<protein>
    <submittedName>
        <fullName evidence="1">Uncharacterized protein</fullName>
    </submittedName>
</protein>